<dbReference type="OrthoDB" id="7188375at2"/>
<evidence type="ECO:0000256" key="6">
    <source>
        <dbReference type="ARBA" id="ARBA00022842"/>
    </source>
</evidence>
<dbReference type="InterPro" id="IPR002716">
    <property type="entry name" value="PIN_dom"/>
</dbReference>
<feature type="binding site" evidence="8">
    <location>
        <position position="110"/>
    </location>
    <ligand>
        <name>Mg(2+)</name>
        <dbReference type="ChEBI" id="CHEBI:18420"/>
    </ligand>
</feature>
<dbReference type="InterPro" id="IPR029060">
    <property type="entry name" value="PIN-like_dom_sf"/>
</dbReference>
<proteinExistence type="inferred from homology"/>
<dbReference type="EMBL" id="SNXY01000009">
    <property type="protein sequence ID" value="TDP83179.1"/>
    <property type="molecule type" value="Genomic_DNA"/>
</dbReference>
<dbReference type="PANTHER" id="PTHR33653:SF1">
    <property type="entry name" value="RIBONUCLEASE VAPC2"/>
    <property type="match status" value="1"/>
</dbReference>
<evidence type="ECO:0000256" key="3">
    <source>
        <dbReference type="ARBA" id="ARBA00022722"/>
    </source>
</evidence>
<accession>A0A4R6RAX1</accession>
<keyword evidence="4 8" id="KW-0479">Metal-binding</keyword>
<feature type="binding site" evidence="8">
    <location>
        <position position="7"/>
    </location>
    <ligand>
        <name>Mg(2+)</name>
        <dbReference type="ChEBI" id="CHEBI:18420"/>
    </ligand>
</feature>
<keyword evidence="2 8" id="KW-1277">Toxin-antitoxin system</keyword>
<keyword evidence="11" id="KW-1185">Reference proteome</keyword>
<comment type="function">
    <text evidence="8">Toxic component of a toxin-antitoxin (TA) system. An RNase.</text>
</comment>
<evidence type="ECO:0000259" key="9">
    <source>
        <dbReference type="Pfam" id="PF01850"/>
    </source>
</evidence>
<evidence type="ECO:0000256" key="2">
    <source>
        <dbReference type="ARBA" id="ARBA00022649"/>
    </source>
</evidence>
<dbReference type="InterPro" id="IPR050556">
    <property type="entry name" value="Type_II_TA_system_RNase"/>
</dbReference>
<reference evidence="10 11" key="1">
    <citation type="submission" date="2019-03" db="EMBL/GenBank/DDBJ databases">
        <title>Genomic Encyclopedia of Type Strains, Phase IV (KMG-IV): sequencing the most valuable type-strain genomes for metagenomic binning, comparative biology and taxonomic classification.</title>
        <authorList>
            <person name="Goeker M."/>
        </authorList>
    </citation>
    <scope>NUCLEOTIDE SEQUENCE [LARGE SCALE GENOMIC DNA]</scope>
    <source>
        <strain evidence="10 11">DSM 102969</strain>
    </source>
</reference>
<evidence type="ECO:0000256" key="1">
    <source>
        <dbReference type="ARBA" id="ARBA00001946"/>
    </source>
</evidence>
<feature type="domain" description="PIN" evidence="9">
    <location>
        <begin position="5"/>
        <end position="130"/>
    </location>
</feature>
<evidence type="ECO:0000256" key="7">
    <source>
        <dbReference type="ARBA" id="ARBA00038093"/>
    </source>
</evidence>
<evidence type="ECO:0000313" key="10">
    <source>
        <dbReference type="EMBL" id="TDP83179.1"/>
    </source>
</evidence>
<dbReference type="EC" id="3.1.-.-" evidence="8"/>
<dbReference type="GO" id="GO:0090729">
    <property type="term" value="F:toxin activity"/>
    <property type="evidence" value="ECO:0007669"/>
    <property type="project" value="UniProtKB-KW"/>
</dbReference>
<protein>
    <recommendedName>
        <fullName evidence="8">Ribonuclease VapC</fullName>
        <shortName evidence="8">RNase VapC</shortName>
        <ecNumber evidence="8">3.1.-.-</ecNumber>
    </recommendedName>
    <alternativeName>
        <fullName evidence="8">Toxin VapC</fullName>
    </alternativeName>
</protein>
<keyword evidence="6 8" id="KW-0460">Magnesium</keyword>
<gene>
    <name evidence="8" type="primary">vapC</name>
    <name evidence="10" type="ORF">EDD54_3136</name>
</gene>
<evidence type="ECO:0000313" key="11">
    <source>
        <dbReference type="Proteomes" id="UP000294547"/>
    </source>
</evidence>
<evidence type="ECO:0000256" key="5">
    <source>
        <dbReference type="ARBA" id="ARBA00022801"/>
    </source>
</evidence>
<dbReference type="RefSeq" id="WP_126537910.1">
    <property type="nucleotide sequence ID" value="NZ_BSPM01000009.1"/>
</dbReference>
<dbReference type="InterPro" id="IPR022907">
    <property type="entry name" value="VapC_family"/>
</dbReference>
<organism evidence="10 11">
    <name type="scientific">Oharaeibacter diazotrophicus</name>
    <dbReference type="NCBI Taxonomy" id="1920512"/>
    <lineage>
        <taxon>Bacteria</taxon>
        <taxon>Pseudomonadati</taxon>
        <taxon>Pseudomonadota</taxon>
        <taxon>Alphaproteobacteria</taxon>
        <taxon>Hyphomicrobiales</taxon>
        <taxon>Pleomorphomonadaceae</taxon>
        <taxon>Oharaeibacter</taxon>
    </lineage>
</organism>
<comment type="similarity">
    <text evidence="7 8">Belongs to the PINc/VapC protein family.</text>
</comment>
<comment type="caution">
    <text evidence="10">The sequence shown here is derived from an EMBL/GenBank/DDBJ whole genome shotgun (WGS) entry which is preliminary data.</text>
</comment>
<dbReference type="Gene3D" id="3.40.50.1010">
    <property type="entry name" value="5'-nuclease"/>
    <property type="match status" value="1"/>
</dbReference>
<keyword evidence="3 8" id="KW-0540">Nuclease</keyword>
<dbReference type="GO" id="GO:0004540">
    <property type="term" value="F:RNA nuclease activity"/>
    <property type="evidence" value="ECO:0007669"/>
    <property type="project" value="InterPro"/>
</dbReference>
<dbReference type="GO" id="GO:0000287">
    <property type="term" value="F:magnesium ion binding"/>
    <property type="evidence" value="ECO:0007669"/>
    <property type="project" value="UniProtKB-UniRule"/>
</dbReference>
<dbReference type="Pfam" id="PF01850">
    <property type="entry name" value="PIN"/>
    <property type="match status" value="1"/>
</dbReference>
<evidence type="ECO:0000256" key="4">
    <source>
        <dbReference type="ARBA" id="ARBA00022723"/>
    </source>
</evidence>
<dbReference type="Proteomes" id="UP000294547">
    <property type="component" value="Unassembled WGS sequence"/>
</dbReference>
<keyword evidence="8" id="KW-0800">Toxin</keyword>
<name>A0A4R6RAX1_9HYPH</name>
<dbReference type="HAMAP" id="MF_00265">
    <property type="entry name" value="VapC_Nob1"/>
    <property type="match status" value="1"/>
</dbReference>
<evidence type="ECO:0000256" key="8">
    <source>
        <dbReference type="HAMAP-Rule" id="MF_00265"/>
    </source>
</evidence>
<dbReference type="PANTHER" id="PTHR33653">
    <property type="entry name" value="RIBONUCLEASE VAPC2"/>
    <property type="match status" value="1"/>
</dbReference>
<dbReference type="GO" id="GO:0016787">
    <property type="term" value="F:hydrolase activity"/>
    <property type="evidence" value="ECO:0007669"/>
    <property type="project" value="UniProtKB-KW"/>
</dbReference>
<keyword evidence="5 8" id="KW-0378">Hydrolase</keyword>
<sequence>MTDLILDTSVLSRFAPGKHPPIDGEILADLRATEDDWRVPTIVVAEIAAGIAKLRRAGGEARAALLDAWLTETIVVFADRILPLTTEIAVETGRLHDDLRARGRHPGLSDVVIAASAAASGGVVLTRNIRHFHPAGVRCLDPFEPGFLAALRG</sequence>
<dbReference type="SUPFAM" id="SSF88723">
    <property type="entry name" value="PIN domain-like"/>
    <property type="match status" value="1"/>
</dbReference>
<dbReference type="AlphaFoldDB" id="A0A4R6RAX1"/>
<comment type="cofactor">
    <cofactor evidence="1 8">
        <name>Mg(2+)</name>
        <dbReference type="ChEBI" id="CHEBI:18420"/>
    </cofactor>
</comment>